<dbReference type="Pfam" id="PF21522">
    <property type="entry name" value="MreB-like_C"/>
    <property type="match status" value="1"/>
</dbReference>
<feature type="domain" description="Actin-like protein N-terminal" evidence="1">
    <location>
        <begin position="7"/>
        <end position="153"/>
    </location>
</feature>
<dbReference type="Proteomes" id="UP001245184">
    <property type="component" value="Unassembled WGS sequence"/>
</dbReference>
<protein>
    <submittedName>
        <fullName evidence="3">Plasmid segregation protein ParM</fullName>
    </submittedName>
</protein>
<dbReference type="EMBL" id="JAVIZN010000002">
    <property type="protein sequence ID" value="MDR6207794.1"/>
    <property type="molecule type" value="Genomic_DNA"/>
</dbReference>
<evidence type="ECO:0000259" key="1">
    <source>
        <dbReference type="Pfam" id="PF17989"/>
    </source>
</evidence>
<reference evidence="3 4" key="1">
    <citation type="submission" date="2023-08" db="EMBL/GenBank/DDBJ databases">
        <title>Genome sequencing of plant associated microbes to promote plant fitness in Sorghum bicolor and Oryza sativa.</title>
        <authorList>
            <person name="Coleman-Derr D."/>
        </authorList>
    </citation>
    <scope>NUCLEOTIDE SEQUENCE [LARGE SCALE GENOMIC DNA]</scope>
    <source>
        <strain evidence="3 4">SLBN-33</strain>
    </source>
</reference>
<evidence type="ECO:0000313" key="3">
    <source>
        <dbReference type="EMBL" id="MDR6207794.1"/>
    </source>
</evidence>
<dbReference type="InterPro" id="IPR040607">
    <property type="entry name" value="ALP_N"/>
</dbReference>
<feature type="domain" description="Actin homologue MreB-like C-terminal" evidence="2">
    <location>
        <begin position="178"/>
        <end position="296"/>
    </location>
</feature>
<dbReference type="AlphaFoldDB" id="A0ABD5CU01"/>
<dbReference type="SUPFAM" id="SSF53067">
    <property type="entry name" value="Actin-like ATPase domain"/>
    <property type="match status" value="2"/>
</dbReference>
<dbReference type="Pfam" id="PF17989">
    <property type="entry name" value="ALP_N"/>
    <property type="match status" value="1"/>
</dbReference>
<sequence length="338" mass="36629">MKVSAFGVDIGYGHTKGAFRTGTDISTVSFPSLAPLVSELELPPIRKRVGNESSVVLMEVQGSHYAVGPGVESLSVCSRITRTLFDSFCLTPMFAALLGGALHSAGVTDIECMVLGLPAHLSWKYSRYLRDAFTGALDFGQGSIHVRSAKVVPPLLGSLRIFSDSGDARFDPEHDHLVIDVGYSETNWLLYHDHRVDDHCSGSVRGGAWQVYRTIGSLIANQERCPVDNMERIGRCLGDKRPLLHYGKDIDLASFLERLQAVVNAAVAKIRDRIHYPSRLRSVVLTGGGASLYETAVRAAFPRTRIDVLDTPSHANAKGFVLIGEAVLAGRGIVPMSA</sequence>
<accession>A0ABD5CU01</accession>
<proteinExistence type="predicted"/>
<dbReference type="InterPro" id="IPR049067">
    <property type="entry name" value="MreB-like_C"/>
</dbReference>
<dbReference type="InterPro" id="IPR043129">
    <property type="entry name" value="ATPase_NBD"/>
</dbReference>
<evidence type="ECO:0000313" key="4">
    <source>
        <dbReference type="Proteomes" id="UP001245184"/>
    </source>
</evidence>
<dbReference type="InterPro" id="IPR022389">
    <property type="entry name" value="PRTRC_protein-D"/>
</dbReference>
<comment type="caution">
    <text evidence="3">The sequence shown here is derived from an EMBL/GenBank/DDBJ whole genome shotgun (WGS) entry which is preliminary data.</text>
</comment>
<dbReference type="Gene3D" id="3.30.420.40">
    <property type="match status" value="2"/>
</dbReference>
<dbReference type="NCBIfam" id="TIGR03739">
    <property type="entry name" value="PRTRC_D"/>
    <property type="match status" value="1"/>
</dbReference>
<name>A0ABD5CU01_9BURK</name>
<gene>
    <name evidence="3" type="ORF">QF025_006514</name>
</gene>
<organism evidence="3 4">
    <name type="scientific">Paraburkholderia graminis</name>
    <dbReference type="NCBI Taxonomy" id="60548"/>
    <lineage>
        <taxon>Bacteria</taxon>
        <taxon>Pseudomonadati</taxon>
        <taxon>Pseudomonadota</taxon>
        <taxon>Betaproteobacteria</taxon>
        <taxon>Burkholderiales</taxon>
        <taxon>Burkholderiaceae</taxon>
        <taxon>Paraburkholderia</taxon>
    </lineage>
</organism>
<evidence type="ECO:0000259" key="2">
    <source>
        <dbReference type="Pfam" id="PF21522"/>
    </source>
</evidence>
<dbReference type="RefSeq" id="WP_310034798.1">
    <property type="nucleotide sequence ID" value="NZ_JAVIZN010000002.1"/>
</dbReference>